<feature type="region of interest" description="Disordered" evidence="1">
    <location>
        <begin position="353"/>
        <end position="413"/>
    </location>
</feature>
<dbReference type="InterPro" id="IPR009875">
    <property type="entry name" value="PilZ_domain"/>
</dbReference>
<evidence type="ECO:0000313" key="3">
    <source>
        <dbReference type="EMBL" id="EOQ95194.1"/>
    </source>
</evidence>
<dbReference type="STRING" id="1218599.LEP1GSC195_1972"/>
<dbReference type="OrthoDB" id="336946at2"/>
<sequence>MDKEIKDPDGILKVITALFGKLPAYIINSDKEYPAKIIALKNKALIINTTLKFPNRDRILTVVHNGSKFLAHFIVAGGDGNGVEILTPVKIQITAASRQGSRVEASQIQTGMVVSNIINVNDVSKAIGFDDKKVDTILLAYRAKLTKAFPLSSIFFAGRMDNRLRMMHHYDKDIFIVDRKEKSTASADFFPFDEYLRIFDSSKIPDTYTSEICVPIKYKGYVHLGYVQVLAEKPLDFEIYKQIQNFSNAVSRDIISTGVFQESRDVCQVMDLSMGGISFIHAPSRSFSRSVTLNGTILFDLNLEEGKRVTIRGIIKNIRNQETNFRVGCQFYNLTEKDLEVLGIFLDAGKAEEEANAPTVEPSADTNQDGEQAAGSETPEEGSTVVGATDEPGDPFGDAMDADFPTDEPISEP</sequence>
<name>R8ZZM1_9LEPT</name>
<evidence type="ECO:0000259" key="2">
    <source>
        <dbReference type="Pfam" id="PF07238"/>
    </source>
</evidence>
<evidence type="ECO:0000313" key="4">
    <source>
        <dbReference type="Proteomes" id="UP000013984"/>
    </source>
</evidence>
<dbReference type="Proteomes" id="UP000013984">
    <property type="component" value="Unassembled WGS sequence"/>
</dbReference>
<accession>R8ZZM1</accession>
<proteinExistence type="predicted"/>
<gene>
    <name evidence="3" type="ORF">LEP1GSC195_1972</name>
</gene>
<dbReference type="SUPFAM" id="SSF141371">
    <property type="entry name" value="PilZ domain-like"/>
    <property type="match status" value="1"/>
</dbReference>
<dbReference type="EMBL" id="AOGZ02000014">
    <property type="protein sequence ID" value="EOQ95194.1"/>
    <property type="molecule type" value="Genomic_DNA"/>
</dbReference>
<keyword evidence="4" id="KW-1185">Reference proteome</keyword>
<evidence type="ECO:0000256" key="1">
    <source>
        <dbReference type="SAM" id="MobiDB-lite"/>
    </source>
</evidence>
<dbReference type="AlphaFoldDB" id="R8ZZM1"/>
<dbReference type="RefSeq" id="WP_015680586.1">
    <property type="nucleotide sequence ID" value="NZ_AOGZ02000014.1"/>
</dbReference>
<comment type="caution">
    <text evidence="3">The sequence shown here is derived from an EMBL/GenBank/DDBJ whole genome shotgun (WGS) entry which is preliminary data.</text>
</comment>
<dbReference type="Pfam" id="PF07238">
    <property type="entry name" value="PilZ"/>
    <property type="match status" value="1"/>
</dbReference>
<protein>
    <submittedName>
        <fullName evidence="3">Type IV pilus assembly protein PilZ</fullName>
    </submittedName>
</protein>
<feature type="domain" description="PilZ" evidence="2">
    <location>
        <begin position="267"/>
        <end position="342"/>
    </location>
</feature>
<feature type="compositionally biased region" description="Acidic residues" evidence="1">
    <location>
        <begin position="400"/>
        <end position="413"/>
    </location>
</feature>
<dbReference type="Gene3D" id="2.40.10.220">
    <property type="entry name" value="predicted glycosyltransferase like domains"/>
    <property type="match status" value="1"/>
</dbReference>
<reference evidence="3" key="1">
    <citation type="submission" date="2013-04" db="EMBL/GenBank/DDBJ databases">
        <authorList>
            <person name="Harkins D.M."/>
            <person name="Durkin A.S."/>
            <person name="Brinkac L.M."/>
            <person name="Haft D.H."/>
            <person name="Selengut J.D."/>
            <person name="Sanka R."/>
            <person name="DePew J."/>
            <person name="Purushe J."/>
            <person name="Galloway R.L."/>
            <person name="Vinetz J.M."/>
            <person name="Sutton G.G."/>
            <person name="Nierman W.C."/>
            <person name="Fouts D.E."/>
        </authorList>
    </citation>
    <scope>NUCLEOTIDE SEQUENCE [LARGE SCALE GENOMIC DNA]</scope>
    <source>
        <strain evidence="3">CDC</strain>
    </source>
</reference>
<dbReference type="GO" id="GO:0035438">
    <property type="term" value="F:cyclic-di-GMP binding"/>
    <property type="evidence" value="ECO:0007669"/>
    <property type="project" value="InterPro"/>
</dbReference>
<organism evidence="3 4">
    <name type="scientific">Leptospira wolbachii serovar Codice str. CDC</name>
    <dbReference type="NCBI Taxonomy" id="1218599"/>
    <lineage>
        <taxon>Bacteria</taxon>
        <taxon>Pseudomonadati</taxon>
        <taxon>Spirochaetota</taxon>
        <taxon>Spirochaetia</taxon>
        <taxon>Leptospirales</taxon>
        <taxon>Leptospiraceae</taxon>
        <taxon>Leptospira</taxon>
    </lineage>
</organism>